<dbReference type="PROSITE" id="PS50939">
    <property type="entry name" value="CYTOCHROME_B561"/>
    <property type="match status" value="1"/>
</dbReference>
<dbReference type="InterPro" id="IPR023268">
    <property type="entry name" value="RCMT_RsmB-rel_pln"/>
</dbReference>
<dbReference type="AlphaFoldDB" id="A0AA88UZW5"/>
<protein>
    <recommendedName>
        <fullName evidence="19">Cytochrome b561 and DOMON domain-containing protein</fullName>
    </recommendedName>
</protein>
<dbReference type="PANTHER" id="PTHR23130">
    <property type="entry name" value="CYTOCHROME B561 AND DOMON DOMAIN-CONTAINING PROTEIN"/>
    <property type="match status" value="1"/>
</dbReference>
<dbReference type="CDD" id="cd09629">
    <property type="entry name" value="DOMON_CIL1_like"/>
    <property type="match status" value="1"/>
</dbReference>
<keyword evidence="4 12" id="KW-0808">Transferase</keyword>
<evidence type="ECO:0000256" key="8">
    <source>
        <dbReference type="ARBA" id="ARBA00022884"/>
    </source>
</evidence>
<reference evidence="17" key="1">
    <citation type="submission" date="2022-12" db="EMBL/GenBank/DDBJ databases">
        <title>Draft genome assemblies for two species of Escallonia (Escalloniales).</title>
        <authorList>
            <person name="Chanderbali A."/>
            <person name="Dervinis C."/>
            <person name="Anghel I."/>
            <person name="Soltis D."/>
            <person name="Soltis P."/>
            <person name="Zapata F."/>
        </authorList>
    </citation>
    <scope>NUCLEOTIDE SEQUENCE</scope>
    <source>
        <strain evidence="17">UCBG64.0493</strain>
        <tissue evidence="17">Leaf</tissue>
    </source>
</reference>
<evidence type="ECO:0000256" key="12">
    <source>
        <dbReference type="PROSITE-ProRule" id="PRU01023"/>
    </source>
</evidence>
<dbReference type="InterPro" id="IPR054728">
    <property type="entry name" value="RsmB-like_ferredoxin"/>
</dbReference>
<dbReference type="GO" id="GO:0001510">
    <property type="term" value="P:RNA methylation"/>
    <property type="evidence" value="ECO:0007669"/>
    <property type="project" value="InterPro"/>
</dbReference>
<evidence type="ECO:0000259" key="16">
    <source>
        <dbReference type="PROSITE" id="PS51686"/>
    </source>
</evidence>
<dbReference type="PROSITE" id="PS50836">
    <property type="entry name" value="DOMON"/>
    <property type="match status" value="1"/>
</dbReference>
<dbReference type="SMART" id="SM00665">
    <property type="entry name" value="B561"/>
    <property type="match status" value="1"/>
</dbReference>
<dbReference type="GO" id="GO:0006355">
    <property type="term" value="P:regulation of DNA-templated transcription"/>
    <property type="evidence" value="ECO:0007669"/>
    <property type="project" value="InterPro"/>
</dbReference>
<evidence type="ECO:0000256" key="13">
    <source>
        <dbReference type="SAM" id="Phobius"/>
    </source>
</evidence>
<evidence type="ECO:0000259" key="14">
    <source>
        <dbReference type="PROSITE" id="PS50836"/>
    </source>
</evidence>
<dbReference type="PRINTS" id="PR02009">
    <property type="entry name" value="RCMTFMUVIRPL"/>
</dbReference>
<feature type="domain" description="SAM-dependent MTase RsmB/NOP-type" evidence="16">
    <location>
        <begin position="319"/>
        <end position="431"/>
    </location>
</feature>
<dbReference type="InterPro" id="IPR001678">
    <property type="entry name" value="MeTrfase_RsmB-F_NOP2_dom"/>
</dbReference>
<evidence type="ECO:0000256" key="1">
    <source>
        <dbReference type="ARBA" id="ARBA00004370"/>
    </source>
</evidence>
<dbReference type="GO" id="GO:0003723">
    <property type="term" value="F:RNA binding"/>
    <property type="evidence" value="ECO:0007669"/>
    <property type="project" value="UniProtKB-UniRule"/>
</dbReference>
<feature type="domain" description="DOMON" evidence="14">
    <location>
        <begin position="502"/>
        <end position="615"/>
    </location>
</feature>
<dbReference type="Pfam" id="PF03188">
    <property type="entry name" value="Cytochrom_B561"/>
    <property type="match status" value="1"/>
</dbReference>
<dbReference type="Gene3D" id="3.40.50.150">
    <property type="entry name" value="Vaccinia Virus protein VP39"/>
    <property type="match status" value="2"/>
</dbReference>
<dbReference type="InterPro" id="IPR005018">
    <property type="entry name" value="DOMON_domain"/>
</dbReference>
<feature type="domain" description="SAM-dependent MTase RsmB/NOP-type" evidence="16">
    <location>
        <begin position="181"/>
        <end position="313"/>
    </location>
</feature>
<evidence type="ECO:0000256" key="3">
    <source>
        <dbReference type="ARBA" id="ARBA00022603"/>
    </source>
</evidence>
<dbReference type="CDD" id="cd08760">
    <property type="entry name" value="Cyt_b561_FRRS1_like"/>
    <property type="match status" value="1"/>
</dbReference>
<gene>
    <name evidence="17" type="ORF">RJ639_022610</name>
</gene>
<feature type="transmembrane region" description="Helical" evidence="13">
    <location>
        <begin position="764"/>
        <end position="785"/>
    </location>
</feature>
<dbReference type="Gene3D" id="1.10.940.10">
    <property type="entry name" value="NusB-like"/>
    <property type="match status" value="1"/>
</dbReference>
<dbReference type="InterPro" id="IPR049560">
    <property type="entry name" value="MeTrfase_RsmB-F_NOP2_cat"/>
</dbReference>
<evidence type="ECO:0000313" key="18">
    <source>
        <dbReference type="Proteomes" id="UP001188597"/>
    </source>
</evidence>
<feature type="transmembrane region" description="Helical" evidence="13">
    <location>
        <begin position="660"/>
        <end position="681"/>
    </location>
</feature>
<feature type="domain" description="Cytochrome b561" evidence="15">
    <location>
        <begin position="622"/>
        <end position="822"/>
    </location>
</feature>
<evidence type="ECO:0000256" key="10">
    <source>
        <dbReference type="ARBA" id="ARBA00022989"/>
    </source>
</evidence>
<dbReference type="Pfam" id="PF04526">
    <property type="entry name" value="DUF568"/>
    <property type="match status" value="1"/>
</dbReference>
<feature type="active site" description="Nucleophile" evidence="12">
    <location>
        <position position="370"/>
    </location>
</feature>
<keyword evidence="8 12" id="KW-0694">RNA-binding</keyword>
<keyword evidence="5 12" id="KW-0949">S-adenosyl-L-methionine</keyword>
<dbReference type="SUPFAM" id="SSF48013">
    <property type="entry name" value="NusB-like"/>
    <property type="match status" value="1"/>
</dbReference>
<keyword evidence="9" id="KW-0249">Electron transport</keyword>
<feature type="binding site" evidence="12">
    <location>
        <position position="297"/>
    </location>
    <ligand>
        <name>S-adenosyl-L-methionine</name>
        <dbReference type="ChEBI" id="CHEBI:59789"/>
    </ligand>
</feature>
<dbReference type="PRINTS" id="PR02008">
    <property type="entry name" value="RCMTFAMILY"/>
</dbReference>
<keyword evidence="11 13" id="KW-0472">Membrane</keyword>
<evidence type="ECO:0000313" key="17">
    <source>
        <dbReference type="EMBL" id="KAK2999166.1"/>
    </source>
</evidence>
<keyword evidence="18" id="KW-1185">Reference proteome</keyword>
<dbReference type="GO" id="GO:0008173">
    <property type="term" value="F:RNA methyltransferase activity"/>
    <property type="evidence" value="ECO:0007669"/>
    <property type="project" value="InterPro"/>
</dbReference>
<dbReference type="FunFam" id="1.10.940.10:FF:000005">
    <property type="entry name" value="Ribosomal RNA small subunit methyltransferase B"/>
    <property type="match status" value="1"/>
</dbReference>
<keyword evidence="2" id="KW-0813">Transport</keyword>
<feature type="transmembrane region" description="Helical" evidence="13">
    <location>
        <begin position="731"/>
        <end position="752"/>
    </location>
</feature>
<dbReference type="InterPro" id="IPR035926">
    <property type="entry name" value="NusB-like_sf"/>
</dbReference>
<dbReference type="Gene3D" id="1.20.120.1770">
    <property type="match status" value="1"/>
</dbReference>
<accession>A0AA88UZW5</accession>
<dbReference type="Proteomes" id="UP001188597">
    <property type="component" value="Unassembled WGS sequence"/>
</dbReference>
<keyword evidence="10 13" id="KW-1133">Transmembrane helix</keyword>
<comment type="caution">
    <text evidence="17">The sequence shown here is derived from an EMBL/GenBank/DDBJ whole genome shotgun (WGS) entry which is preliminary data.</text>
</comment>
<dbReference type="EMBL" id="JAVXUP010003374">
    <property type="protein sequence ID" value="KAK2999166.1"/>
    <property type="molecule type" value="Genomic_DNA"/>
</dbReference>
<dbReference type="GO" id="GO:0016020">
    <property type="term" value="C:membrane"/>
    <property type="evidence" value="ECO:0007669"/>
    <property type="project" value="UniProtKB-SubCell"/>
</dbReference>
<name>A0AA88UZW5_9ASTE</name>
<dbReference type="Pfam" id="PF01029">
    <property type="entry name" value="NusB"/>
    <property type="match status" value="1"/>
</dbReference>
<comment type="caution">
    <text evidence="12">Lacks conserved residue(s) required for the propagation of feature annotation.</text>
</comment>
<dbReference type="InterPro" id="IPR006027">
    <property type="entry name" value="NusB_RsmB_TIM44"/>
</dbReference>
<feature type="binding site" evidence="12">
    <location>
        <begin position="273"/>
        <end position="279"/>
    </location>
    <ligand>
        <name>S-adenosyl-L-methionine</name>
        <dbReference type="ChEBI" id="CHEBI:59789"/>
    </ligand>
</feature>
<dbReference type="SUPFAM" id="SSF53335">
    <property type="entry name" value="S-adenosyl-L-methionine-dependent methyltransferases"/>
    <property type="match status" value="1"/>
</dbReference>
<proteinExistence type="inferred from homology"/>
<evidence type="ECO:0008006" key="19">
    <source>
        <dbReference type="Google" id="ProtNLM"/>
    </source>
</evidence>
<dbReference type="InterPro" id="IPR006593">
    <property type="entry name" value="Cyt_b561/ferric_Rdtase_TM"/>
</dbReference>
<keyword evidence="6 13" id="KW-0812">Transmembrane</keyword>
<dbReference type="PROSITE" id="PS51686">
    <property type="entry name" value="SAM_MT_RSMB_NOP"/>
    <property type="match status" value="2"/>
</dbReference>
<evidence type="ECO:0000259" key="15">
    <source>
        <dbReference type="PROSITE" id="PS50939"/>
    </source>
</evidence>
<evidence type="ECO:0000256" key="2">
    <source>
        <dbReference type="ARBA" id="ARBA00022448"/>
    </source>
</evidence>
<evidence type="ECO:0000256" key="7">
    <source>
        <dbReference type="ARBA" id="ARBA00022729"/>
    </source>
</evidence>
<dbReference type="PANTHER" id="PTHR23130:SF179">
    <property type="entry name" value="CYTOCHROME B561 DOMAIN-CONTAINING PROTEIN"/>
    <property type="match status" value="1"/>
</dbReference>
<dbReference type="Pfam" id="PF01189">
    <property type="entry name" value="Methyltr_RsmB-F"/>
    <property type="match status" value="2"/>
</dbReference>
<dbReference type="InterPro" id="IPR045265">
    <property type="entry name" value="AIR12_DOMON"/>
</dbReference>
<evidence type="ECO:0000256" key="11">
    <source>
        <dbReference type="ARBA" id="ARBA00023136"/>
    </source>
</evidence>
<feature type="transmembrane region" description="Helical" evidence="13">
    <location>
        <begin position="693"/>
        <end position="719"/>
    </location>
</feature>
<keyword evidence="7" id="KW-0732">Signal</keyword>
<dbReference type="Pfam" id="PF22458">
    <property type="entry name" value="RsmF-B_ferredox"/>
    <property type="match status" value="1"/>
</dbReference>
<evidence type="ECO:0000256" key="5">
    <source>
        <dbReference type="ARBA" id="ARBA00022691"/>
    </source>
</evidence>
<comment type="similarity">
    <text evidence="12">Belongs to the class I-like SAM-binding methyltransferase superfamily. RsmB/NOP family.</text>
</comment>
<keyword evidence="3 12" id="KW-0489">Methyltransferase</keyword>
<organism evidence="17 18">
    <name type="scientific">Escallonia herrerae</name>
    <dbReference type="NCBI Taxonomy" id="1293975"/>
    <lineage>
        <taxon>Eukaryota</taxon>
        <taxon>Viridiplantae</taxon>
        <taxon>Streptophyta</taxon>
        <taxon>Embryophyta</taxon>
        <taxon>Tracheophyta</taxon>
        <taxon>Spermatophyta</taxon>
        <taxon>Magnoliopsida</taxon>
        <taxon>eudicotyledons</taxon>
        <taxon>Gunneridae</taxon>
        <taxon>Pentapetalae</taxon>
        <taxon>asterids</taxon>
        <taxon>campanulids</taxon>
        <taxon>Escalloniales</taxon>
        <taxon>Escalloniaceae</taxon>
        <taxon>Escallonia</taxon>
    </lineage>
</organism>
<evidence type="ECO:0000256" key="6">
    <source>
        <dbReference type="ARBA" id="ARBA00022692"/>
    </source>
</evidence>
<feature type="transmembrane region" description="Helical" evidence="13">
    <location>
        <begin position="797"/>
        <end position="821"/>
    </location>
</feature>
<dbReference type="InterPro" id="IPR029063">
    <property type="entry name" value="SAM-dependent_MTases_sf"/>
</dbReference>
<dbReference type="InterPro" id="IPR023267">
    <property type="entry name" value="RCMT"/>
</dbReference>
<dbReference type="Gene3D" id="3.30.70.1170">
    <property type="entry name" value="Sun protein, domain 3"/>
    <property type="match status" value="1"/>
</dbReference>
<dbReference type="FunFam" id="3.30.70.1170:FF:000003">
    <property type="entry name" value="16S rRNA (Cytosine(967)-C(5))-methyltransferase RsmB"/>
    <property type="match status" value="1"/>
</dbReference>
<comment type="subcellular location">
    <subcellularLocation>
        <location evidence="1">Membrane</location>
    </subcellularLocation>
</comment>
<sequence length="853" mass="94837">MRIELGGAFADLLNEKGKGSGDNEMGYVERTLGFRTHDLEDRDLGLVTDIVGGTVRWRRFLDHLILSLCHDESTFTRMEPLLLQILRIGFYEIVKLEMPSYAVVDENVRLAKIALRPGAGNMVDGIFRKLVLLKETNSLPLPKLEGDDRAQARALATLYSHPVWMVRRWTKYLGREEAIKLMMWNNSDPHFSLRANRVRGFSRAELVSRLQSLKVSHELSPHLDDFVRIRTGMQAVIQAGLLKEGLCSVQDESAGLVVSIVDPQPGESIVDCCAAPGGKTLFMASCLSGQGMISAIDINKGQLRILRDTANTMLMASSPPCMPIFVYLLADLRWNRRLEDMEQLKVLQDELLDAASMLVKPGGVLVYSTCSIDVEENEERVAAFLQRHREFCIDSADRYVSPDFVTEHGFYSSNPVKHSLDGAFAARLVRSYLATRRCLVLPRGILDGTRTQSIEWLRHQSGVSYLRAARGTLFVLIGSERDNNYEFSSNKLFASCRELGVLDSFLHWNFYPASNTVEVAFRKIHTAADRWIAWAVNPTAKGMVGSQAFIAFQENGAMKAYTAPITSYGTKMETGNLSFPVFDVSAAFSGNEIIIFARFQLPANTTVVNHVWQEGPVIGGSTLGVHALSGGNVLSHATIDFYSGKVEAVRGFSSKSKLKVAHGILNAISWGTLMPLGMIFARHVKVFPSADPTWFYLHVCCQCLGYFLGVVGGIMGFFLRKHSSGMKFSTHGYIGATLLSLATLQVLGGFFLRPKKDHKYRLYWNLFHWGAGYATIGLGIYNVFVGLHLMNARTSKVAYTAVISTLLTIAVVLEILTCYMVRKRRKSEISEHASGETEGIDNAFAATREQQMV</sequence>
<evidence type="ECO:0000256" key="4">
    <source>
        <dbReference type="ARBA" id="ARBA00022679"/>
    </source>
</evidence>
<evidence type="ECO:0000256" key="9">
    <source>
        <dbReference type="ARBA" id="ARBA00022982"/>
    </source>
</evidence>